<accession>A0A9W6Z6L7</accession>
<protein>
    <submittedName>
        <fullName evidence="1">Unnamed protein product</fullName>
    </submittedName>
</protein>
<evidence type="ECO:0000313" key="1">
    <source>
        <dbReference type="EMBL" id="GMG56105.1"/>
    </source>
</evidence>
<reference evidence="1" key="1">
    <citation type="submission" date="2023-04" db="EMBL/GenBank/DDBJ databases">
        <title>Ambrosiozyma monospora NBRC 1965.</title>
        <authorList>
            <person name="Ichikawa N."/>
            <person name="Sato H."/>
            <person name="Tonouchi N."/>
        </authorList>
    </citation>
    <scope>NUCLEOTIDE SEQUENCE</scope>
    <source>
        <strain evidence="1">NBRC 1965</strain>
    </source>
</reference>
<dbReference type="AlphaFoldDB" id="A0A9W6Z6L7"/>
<name>A0A9W6Z6L7_AMBMO</name>
<dbReference type="Proteomes" id="UP001165063">
    <property type="component" value="Unassembled WGS sequence"/>
</dbReference>
<comment type="caution">
    <text evidence="1">The sequence shown here is derived from an EMBL/GenBank/DDBJ whole genome shotgun (WGS) entry which is preliminary data.</text>
</comment>
<sequence length="335" mass="37912">MVPNNGNANTNADLIRTLKFFETIDSGISQTRHRSANFTTTGQSTISIMKNCISKLKLNESFEVGDGRVLNYEKETFVVNAKKLVQVLYESLLTNPDFEHVLLSKELISGVDDYLSHIDVHQRLMSPYPGKIDVKIVNFLSFESPQFHPNQQQQQIGTLRKQTLIMKTSNLINSKTAFVNKTQFNQFTRIVPLSFDSSPKLNSNSRIQRDVRSSDFIYVSGPVQFNDMYPYARDSDTVGLVDRVRFKFPWLYNNNNDVGSHLQLESLLGMVVDVKVSFRPCFGDRTIGRIWISDHFPTSVKVINCCGFGFTEIDSVGGVVEYVRALVSERVGGKL</sequence>
<organism evidence="1 2">
    <name type="scientific">Ambrosiozyma monospora</name>
    <name type="common">Yeast</name>
    <name type="synonym">Endomycopsis monosporus</name>
    <dbReference type="NCBI Taxonomy" id="43982"/>
    <lineage>
        <taxon>Eukaryota</taxon>
        <taxon>Fungi</taxon>
        <taxon>Dikarya</taxon>
        <taxon>Ascomycota</taxon>
        <taxon>Saccharomycotina</taxon>
        <taxon>Pichiomycetes</taxon>
        <taxon>Pichiales</taxon>
        <taxon>Pichiaceae</taxon>
        <taxon>Ambrosiozyma</taxon>
    </lineage>
</organism>
<evidence type="ECO:0000313" key="2">
    <source>
        <dbReference type="Proteomes" id="UP001165063"/>
    </source>
</evidence>
<keyword evidence="2" id="KW-1185">Reference proteome</keyword>
<proteinExistence type="predicted"/>
<gene>
    <name evidence="1" type="ORF">Amon01_000817400</name>
</gene>
<dbReference type="EMBL" id="BSXU01006903">
    <property type="protein sequence ID" value="GMG56105.1"/>
    <property type="molecule type" value="Genomic_DNA"/>
</dbReference>